<dbReference type="FunFam" id="1.25.40.10:FF:000158">
    <property type="entry name" value="pentatricopeptide repeat-containing protein At2g33680"/>
    <property type="match status" value="1"/>
</dbReference>
<feature type="repeat" description="PPR" evidence="4">
    <location>
        <begin position="245"/>
        <end position="279"/>
    </location>
</feature>
<dbReference type="Proteomes" id="UP001163823">
    <property type="component" value="Chromosome 3"/>
</dbReference>
<keyword evidence="2" id="KW-0677">Repeat</keyword>
<dbReference type="EMBL" id="JARAOO010000003">
    <property type="protein sequence ID" value="KAJ7974263.1"/>
    <property type="molecule type" value="Genomic_DNA"/>
</dbReference>
<dbReference type="PANTHER" id="PTHR47926:SF482">
    <property type="entry name" value="PENTATRICOPEPTIDE REPEAT-CONTAINING PROTEIN CHLOROPLASTIC"/>
    <property type="match status" value="1"/>
</dbReference>
<dbReference type="InterPro" id="IPR002885">
    <property type="entry name" value="PPR_rpt"/>
</dbReference>
<evidence type="ECO:0000256" key="2">
    <source>
        <dbReference type="ARBA" id="ARBA00022737"/>
    </source>
</evidence>
<dbReference type="PANTHER" id="PTHR47926">
    <property type="entry name" value="PENTATRICOPEPTIDE REPEAT-CONTAINING PROTEIN"/>
    <property type="match status" value="1"/>
</dbReference>
<dbReference type="FunFam" id="1.25.40.10:FF:000462">
    <property type="entry name" value="Pentatricopeptide repeat-containing protein, chloroplastic"/>
    <property type="match status" value="1"/>
</dbReference>
<protein>
    <submittedName>
        <fullName evidence="6">Pentatricopeptide repeat-containing protein</fullName>
    </submittedName>
</protein>
<accession>A0AAD7Q3N8</accession>
<dbReference type="GO" id="GO:0099402">
    <property type="term" value="P:plant organ development"/>
    <property type="evidence" value="ECO:0007669"/>
    <property type="project" value="UniProtKB-ARBA"/>
</dbReference>
<evidence type="ECO:0000256" key="1">
    <source>
        <dbReference type="ARBA" id="ARBA00006643"/>
    </source>
</evidence>
<comment type="caution">
    <text evidence="6">The sequence shown here is derived from an EMBL/GenBank/DDBJ whole genome shotgun (WGS) entry which is preliminary data.</text>
</comment>
<sequence>MWVLHIPQSVQQASFRTQFYQPTCTWRPPVCSLTINPSLSAAKDNNNNQLIQSLCRQGKLKHALEILSEEPNPTQQTFELLIHSCARHNSLSDGLNVHGHLVDSGFDQDPFLATKLINMYSELDSIDNARKVFEETRKRTIYVWNALFRALTMVGHGEEVLHLYSEMNLIEVPSDRFTYTYLLKACVASESLVLSLLKGKEIHAHILRHGYEAYIHVMTTLLDMYARFGCVSYATCVFDKMPVRNLVSWSAMIACYAKNGMPVKALELLRKMMLEGHDSFPNSVTMVSVLQACAALAALEQGKLIHGYILRRGLDSILPVISSLLTMYGRCGELALGQQVFDQMERRDVVSWNSLISNYGMHGFGKRAIQIFEEMTYQGVSPSNVSFISVLGACSHAGLVEEGKALFESMVRKYRIYPSVEHYACMVDLLGRANRLDEAVKVIEDMRIEPGPEKLKMWDEVKRVKQLLEARGLQKIPGCSSIEVRRKIYSFVSVDEFIPQIEQLHALLVKLSTEMKEQGYVPNTKVVLYDLDEEEKERIVLGHSEKLAVAFGLINTAKGETIRITKNLRLCEDCHSVTKFVSKFANREILVRDVNRFHHFRAGICSCGDYW</sequence>
<dbReference type="FunFam" id="1.25.40.10:FF:000341">
    <property type="entry name" value="Pentatricopeptide repeat-containing protein chloroplastic"/>
    <property type="match status" value="1"/>
</dbReference>
<evidence type="ECO:0000256" key="4">
    <source>
        <dbReference type="PROSITE-ProRule" id="PRU00708"/>
    </source>
</evidence>
<organism evidence="6 7">
    <name type="scientific">Quillaja saponaria</name>
    <name type="common">Soap bark tree</name>
    <dbReference type="NCBI Taxonomy" id="32244"/>
    <lineage>
        <taxon>Eukaryota</taxon>
        <taxon>Viridiplantae</taxon>
        <taxon>Streptophyta</taxon>
        <taxon>Embryophyta</taxon>
        <taxon>Tracheophyta</taxon>
        <taxon>Spermatophyta</taxon>
        <taxon>Magnoliopsida</taxon>
        <taxon>eudicotyledons</taxon>
        <taxon>Gunneridae</taxon>
        <taxon>Pentapetalae</taxon>
        <taxon>rosids</taxon>
        <taxon>fabids</taxon>
        <taxon>Fabales</taxon>
        <taxon>Quillajaceae</taxon>
        <taxon>Quillaja</taxon>
    </lineage>
</organism>
<dbReference type="Gene3D" id="1.25.40.10">
    <property type="entry name" value="Tetratricopeptide repeat domain"/>
    <property type="match status" value="3"/>
</dbReference>
<dbReference type="PROSITE" id="PS51375">
    <property type="entry name" value="PPR"/>
    <property type="match status" value="2"/>
</dbReference>
<evidence type="ECO:0000313" key="6">
    <source>
        <dbReference type="EMBL" id="KAJ7974263.1"/>
    </source>
</evidence>
<dbReference type="AlphaFoldDB" id="A0AAD7Q3N8"/>
<dbReference type="KEGG" id="qsa:O6P43_004362"/>
<gene>
    <name evidence="6" type="ORF">O6P43_004362</name>
</gene>
<feature type="domain" description="DYW" evidence="5">
    <location>
        <begin position="519"/>
        <end position="611"/>
    </location>
</feature>
<reference evidence="6" key="1">
    <citation type="journal article" date="2023" name="Science">
        <title>Elucidation of the pathway for biosynthesis of saponin adjuvants from the soapbark tree.</title>
        <authorList>
            <person name="Reed J."/>
            <person name="Orme A."/>
            <person name="El-Demerdash A."/>
            <person name="Owen C."/>
            <person name="Martin L.B.B."/>
            <person name="Misra R.C."/>
            <person name="Kikuchi S."/>
            <person name="Rejzek M."/>
            <person name="Martin A.C."/>
            <person name="Harkess A."/>
            <person name="Leebens-Mack J."/>
            <person name="Louveau T."/>
            <person name="Stephenson M.J."/>
            <person name="Osbourn A."/>
        </authorList>
    </citation>
    <scope>NUCLEOTIDE SEQUENCE</scope>
    <source>
        <strain evidence="6">S10</strain>
    </source>
</reference>
<dbReference type="InterPro" id="IPR046960">
    <property type="entry name" value="PPR_At4g14850-like_plant"/>
</dbReference>
<evidence type="ECO:0000259" key="5">
    <source>
        <dbReference type="Pfam" id="PF14432"/>
    </source>
</evidence>
<dbReference type="GO" id="GO:0009451">
    <property type="term" value="P:RNA modification"/>
    <property type="evidence" value="ECO:0007669"/>
    <property type="project" value="InterPro"/>
</dbReference>
<dbReference type="GO" id="GO:0003723">
    <property type="term" value="F:RNA binding"/>
    <property type="evidence" value="ECO:0007669"/>
    <property type="project" value="InterPro"/>
</dbReference>
<feature type="repeat" description="PPR" evidence="4">
    <location>
        <begin position="348"/>
        <end position="382"/>
    </location>
</feature>
<evidence type="ECO:0000256" key="3">
    <source>
        <dbReference type="ARBA" id="ARBA00022946"/>
    </source>
</evidence>
<dbReference type="GO" id="GO:0008270">
    <property type="term" value="F:zinc ion binding"/>
    <property type="evidence" value="ECO:0007669"/>
    <property type="project" value="InterPro"/>
</dbReference>
<dbReference type="Pfam" id="PF01535">
    <property type="entry name" value="PPR"/>
    <property type="match status" value="4"/>
</dbReference>
<keyword evidence="7" id="KW-1185">Reference proteome</keyword>
<dbReference type="InterPro" id="IPR011990">
    <property type="entry name" value="TPR-like_helical_dom_sf"/>
</dbReference>
<proteinExistence type="inferred from homology"/>
<dbReference type="Pfam" id="PF13041">
    <property type="entry name" value="PPR_2"/>
    <property type="match status" value="2"/>
</dbReference>
<name>A0AAD7Q3N8_QUISA</name>
<comment type="similarity">
    <text evidence="1">Belongs to the PPR family. PCMP-H subfamily.</text>
</comment>
<dbReference type="Pfam" id="PF14432">
    <property type="entry name" value="DYW_deaminase"/>
    <property type="match status" value="1"/>
</dbReference>
<dbReference type="InterPro" id="IPR032867">
    <property type="entry name" value="DYW_dom"/>
</dbReference>
<keyword evidence="3" id="KW-0809">Transit peptide</keyword>
<evidence type="ECO:0000313" key="7">
    <source>
        <dbReference type="Proteomes" id="UP001163823"/>
    </source>
</evidence>
<dbReference type="NCBIfam" id="TIGR00756">
    <property type="entry name" value="PPR"/>
    <property type="match status" value="4"/>
</dbReference>